<dbReference type="GO" id="GO:0047617">
    <property type="term" value="F:fatty acyl-CoA hydrolase activity"/>
    <property type="evidence" value="ECO:0007669"/>
    <property type="project" value="TreeGrafter"/>
</dbReference>
<accession>A0A6N9H654</accession>
<dbReference type="PANTHER" id="PTHR31793">
    <property type="entry name" value="4-HYDROXYBENZOYL-COA THIOESTERASE FAMILY MEMBER"/>
    <property type="match status" value="1"/>
</dbReference>
<dbReference type="Pfam" id="PF13279">
    <property type="entry name" value="4HBT_2"/>
    <property type="match status" value="1"/>
</dbReference>
<dbReference type="Gene3D" id="3.10.129.10">
    <property type="entry name" value="Hotdog Thioesterase"/>
    <property type="match status" value="1"/>
</dbReference>
<dbReference type="CDD" id="cd00586">
    <property type="entry name" value="4HBT"/>
    <property type="match status" value="1"/>
</dbReference>
<dbReference type="RefSeq" id="WP_160952533.1">
    <property type="nucleotide sequence ID" value="NZ_WWEQ01000010.1"/>
</dbReference>
<sequence length="144" mass="15539">MSESNADTLAHFPTHATDILRYGDTDRQGHVNNAVYATFFETGRVALLADALGPGDAWPGEFVLAQITIDYLREVHWPGTVTIGSRVQRLGTTSLTVDQELASGGEVCARARSVMVQIDAHTRRPLPLDEGARGAFARFTAAGE</sequence>
<dbReference type="EMBL" id="WWEQ01000010">
    <property type="protein sequence ID" value="MYM19094.1"/>
    <property type="molecule type" value="Genomic_DNA"/>
</dbReference>
<protein>
    <submittedName>
        <fullName evidence="3">Acyl-CoA thioesterase</fullName>
    </submittedName>
</protein>
<evidence type="ECO:0000256" key="1">
    <source>
        <dbReference type="ARBA" id="ARBA00005953"/>
    </source>
</evidence>
<organism evidence="3 4">
    <name type="scientific">Brevibacterium rongguiense</name>
    <dbReference type="NCBI Taxonomy" id="2695267"/>
    <lineage>
        <taxon>Bacteria</taxon>
        <taxon>Bacillati</taxon>
        <taxon>Actinomycetota</taxon>
        <taxon>Actinomycetes</taxon>
        <taxon>Micrococcales</taxon>
        <taxon>Brevibacteriaceae</taxon>
        <taxon>Brevibacterium</taxon>
    </lineage>
</organism>
<dbReference type="PANTHER" id="PTHR31793:SF27">
    <property type="entry name" value="NOVEL THIOESTERASE SUPERFAMILY DOMAIN AND SAPOSIN A-TYPE DOMAIN CONTAINING PROTEIN (0610012H03RIK)"/>
    <property type="match status" value="1"/>
</dbReference>
<dbReference type="Proteomes" id="UP000469215">
    <property type="component" value="Unassembled WGS sequence"/>
</dbReference>
<dbReference type="SUPFAM" id="SSF54637">
    <property type="entry name" value="Thioesterase/thiol ester dehydrase-isomerase"/>
    <property type="match status" value="1"/>
</dbReference>
<keyword evidence="2" id="KW-0378">Hydrolase</keyword>
<comment type="similarity">
    <text evidence="1">Belongs to the 4-hydroxybenzoyl-CoA thioesterase family.</text>
</comment>
<evidence type="ECO:0000256" key="2">
    <source>
        <dbReference type="ARBA" id="ARBA00022801"/>
    </source>
</evidence>
<evidence type="ECO:0000313" key="3">
    <source>
        <dbReference type="EMBL" id="MYM19094.1"/>
    </source>
</evidence>
<evidence type="ECO:0000313" key="4">
    <source>
        <dbReference type="Proteomes" id="UP000469215"/>
    </source>
</evidence>
<gene>
    <name evidence="3" type="ORF">GSY69_03675</name>
</gene>
<dbReference type="InterPro" id="IPR029069">
    <property type="entry name" value="HotDog_dom_sf"/>
</dbReference>
<reference evidence="3 4" key="1">
    <citation type="submission" date="2020-01" db="EMBL/GenBank/DDBJ databases">
        <authorList>
            <person name="Deng T."/>
        </authorList>
    </citation>
    <scope>NUCLEOTIDE SEQUENCE [LARGE SCALE GENOMIC DNA]</scope>
    <source>
        <strain evidence="3 4">5221</strain>
    </source>
</reference>
<proteinExistence type="inferred from homology"/>
<name>A0A6N9H654_9MICO</name>
<dbReference type="AlphaFoldDB" id="A0A6N9H654"/>
<dbReference type="InterPro" id="IPR050563">
    <property type="entry name" value="4-hydroxybenzoyl-CoA_TE"/>
</dbReference>
<keyword evidence="4" id="KW-1185">Reference proteome</keyword>
<comment type="caution">
    <text evidence="3">The sequence shown here is derived from an EMBL/GenBank/DDBJ whole genome shotgun (WGS) entry which is preliminary data.</text>
</comment>